<evidence type="ECO:0000313" key="2">
    <source>
        <dbReference type="Proteomes" id="UP001281203"/>
    </source>
</evidence>
<protein>
    <submittedName>
        <fullName evidence="1">Uncharacterized protein</fullName>
    </submittedName>
</protein>
<keyword evidence="2" id="KW-1185">Reference proteome</keyword>
<sequence length="129" mass="14723">MGSTEIYPQIQPRGMEETDAVVQEIMAALNGLLHRERHADLQASALEEREYPLAETFRMVQDMETESAIEEVLTKFGFAYYTVDDDAELWVSDDHGLMVFLSFTAPDGRYYNYRIVAFDVVGEDETEGL</sequence>
<reference evidence="1 2" key="1">
    <citation type="submission" date="2019-10" db="EMBL/GenBank/DDBJ databases">
        <title>Isolation and characterization of Methanoculleus sp. Wushi-C6 from a hot spring well.</title>
        <authorList>
            <person name="Chen S.-C."/>
            <person name="Lan Z.-H."/>
            <person name="You Y.-T."/>
            <person name="Lai M.-C."/>
        </authorList>
    </citation>
    <scope>NUCLEOTIDE SEQUENCE [LARGE SCALE GENOMIC DNA]</scope>
    <source>
        <strain evidence="1 2">Wushi-C6</strain>
    </source>
</reference>
<gene>
    <name evidence="1" type="ORF">F8E02_01790</name>
</gene>
<comment type="caution">
    <text evidence="1">The sequence shown here is derived from an EMBL/GenBank/DDBJ whole genome shotgun (WGS) entry which is preliminary data.</text>
</comment>
<dbReference type="Proteomes" id="UP001281203">
    <property type="component" value="Unassembled WGS sequence"/>
</dbReference>
<accession>A0ABU3WZZ9</accession>
<organism evidence="1 2">
    <name type="scientific">Methanoculleus caldifontis</name>
    <dbReference type="NCBI Taxonomy" id="2651577"/>
    <lineage>
        <taxon>Archaea</taxon>
        <taxon>Methanobacteriati</taxon>
        <taxon>Methanobacteriota</taxon>
        <taxon>Stenosarchaea group</taxon>
        <taxon>Methanomicrobia</taxon>
        <taxon>Methanomicrobiales</taxon>
        <taxon>Methanomicrobiaceae</taxon>
        <taxon>Methanoculleus</taxon>
    </lineage>
</organism>
<evidence type="ECO:0000313" key="1">
    <source>
        <dbReference type="EMBL" id="MDV2480756.1"/>
    </source>
</evidence>
<dbReference type="EMBL" id="WBKO01000001">
    <property type="protein sequence ID" value="MDV2480756.1"/>
    <property type="molecule type" value="Genomic_DNA"/>
</dbReference>
<proteinExistence type="predicted"/>
<name>A0ABU3WZZ9_9EURY</name>